<dbReference type="InterPro" id="IPR005843">
    <property type="entry name" value="A-D-PHexomutase_C"/>
</dbReference>
<dbReference type="InterPro" id="IPR005844">
    <property type="entry name" value="A-D-PHexomutase_a/b/a-I"/>
</dbReference>
<dbReference type="PANTHER" id="PTHR43771">
    <property type="entry name" value="PHOSPHOMANNOMUTASE"/>
    <property type="match status" value="1"/>
</dbReference>
<evidence type="ECO:0000313" key="13">
    <source>
        <dbReference type="Proteomes" id="UP000177407"/>
    </source>
</evidence>
<keyword evidence="5 7" id="KW-0460">Magnesium</keyword>
<name>A0A1F5S3B0_9BACT</name>
<reference evidence="12 13" key="1">
    <citation type="journal article" date="2016" name="Nat. Commun.">
        <title>Thousands of microbial genomes shed light on interconnected biogeochemical processes in an aquifer system.</title>
        <authorList>
            <person name="Anantharaman K."/>
            <person name="Brown C.T."/>
            <person name="Hug L.A."/>
            <person name="Sharon I."/>
            <person name="Castelle C.J."/>
            <person name="Probst A.J."/>
            <person name="Thomas B.C."/>
            <person name="Singh A."/>
            <person name="Wilkins M.J."/>
            <person name="Karaoz U."/>
            <person name="Brodie E.L."/>
            <person name="Williams K.H."/>
            <person name="Hubbard S.S."/>
            <person name="Banfield J.F."/>
        </authorList>
    </citation>
    <scope>NUCLEOTIDE SEQUENCE [LARGE SCALE GENOMIC DNA]</scope>
</reference>
<dbReference type="InterPro" id="IPR036900">
    <property type="entry name" value="A-D-PHexomutase_C_sf"/>
</dbReference>
<dbReference type="PROSITE" id="PS00710">
    <property type="entry name" value="PGM_PMM"/>
    <property type="match status" value="1"/>
</dbReference>
<dbReference type="PRINTS" id="PR00509">
    <property type="entry name" value="PGMPMM"/>
</dbReference>
<comment type="cofactor">
    <cofactor evidence="1">
        <name>Mg(2+)</name>
        <dbReference type="ChEBI" id="CHEBI:18420"/>
    </cofactor>
</comment>
<dbReference type="AlphaFoldDB" id="A0A1F5S3B0"/>
<feature type="domain" description="Alpha-D-phosphohexomutase alpha/beta/alpha" evidence="9">
    <location>
        <begin position="6"/>
        <end position="142"/>
    </location>
</feature>
<dbReference type="Proteomes" id="UP000177407">
    <property type="component" value="Unassembled WGS sequence"/>
</dbReference>
<evidence type="ECO:0000313" key="12">
    <source>
        <dbReference type="EMBL" id="OGF20913.1"/>
    </source>
</evidence>
<dbReference type="CDD" id="cd03089">
    <property type="entry name" value="PMM_PGM"/>
    <property type="match status" value="1"/>
</dbReference>
<keyword evidence="4 7" id="KW-0479">Metal-binding</keyword>
<dbReference type="Pfam" id="PF00408">
    <property type="entry name" value="PGM_PMM_IV"/>
    <property type="match status" value="1"/>
</dbReference>
<evidence type="ECO:0000259" key="11">
    <source>
        <dbReference type="Pfam" id="PF02880"/>
    </source>
</evidence>
<sequence length="457" mass="51461">MFDSSIFKAYDIRGKYPETIDEDIAYRVGRAYAELVQSENLGKKLQIVVGSDMRLSTPQLKEKVIQGLIDSGINVVDIGLATTPTFYFAVAYYGYDGGLQVSASHNPKEWNGFKMVRRGAVPISGDTGIMEIRDMVEKNEFKDVKEKGIISKKENVIQDAVKVELNEWNVDLSKIKPLKIVIDAANAMGSIDVQEMFKGLPCELVKLNFELDGSFPVHEADPMKEENLKYLQDAVLEHKADLGISIDGDADRYFFVDEKGESVMQAIIRGIMAQLALLEHPGETVCYDIRPGRITKDMIEESGGKAFVTKVGHSLIKEAMIKNNAVFGGESSGHYFYKFSFGTFEAPSVLTLRFLQFISEKNQKVSEIIAPYKKYFHSGEINFKVANSADKIKEIAEKYKDADEVSFLDGVTITYDDWWFNSRGSNTETTILRLTVEAKSKELMEEKRDEIARFIKI</sequence>
<feature type="domain" description="Alpha-D-phosphohexomutase alpha/beta/alpha" evidence="10">
    <location>
        <begin position="173"/>
        <end position="260"/>
    </location>
</feature>
<dbReference type="GO" id="GO:0005975">
    <property type="term" value="P:carbohydrate metabolic process"/>
    <property type="evidence" value="ECO:0007669"/>
    <property type="project" value="InterPro"/>
</dbReference>
<comment type="caution">
    <text evidence="12">The sequence shown here is derived from an EMBL/GenBank/DDBJ whole genome shotgun (WGS) entry which is preliminary data.</text>
</comment>
<dbReference type="SUPFAM" id="SSF53738">
    <property type="entry name" value="Phosphoglucomutase, first 3 domains"/>
    <property type="match status" value="3"/>
</dbReference>
<keyword evidence="3" id="KW-0597">Phosphoprotein</keyword>
<evidence type="ECO:0008006" key="14">
    <source>
        <dbReference type="Google" id="ProtNLM"/>
    </source>
</evidence>
<dbReference type="InterPro" id="IPR005846">
    <property type="entry name" value="A-D-PHexomutase_a/b/a-III"/>
</dbReference>
<dbReference type="Pfam" id="PF02880">
    <property type="entry name" value="PGM_PMM_III"/>
    <property type="match status" value="1"/>
</dbReference>
<proteinExistence type="inferred from homology"/>
<accession>A0A1F5S3B0</accession>
<keyword evidence="6" id="KW-0413">Isomerase</keyword>
<feature type="domain" description="Alpha-D-phosphohexomutase C-terminal" evidence="8">
    <location>
        <begin position="380"/>
        <end position="453"/>
    </location>
</feature>
<dbReference type="Pfam" id="PF02878">
    <property type="entry name" value="PGM_PMM_I"/>
    <property type="match status" value="1"/>
</dbReference>
<dbReference type="EMBL" id="MFGA01000018">
    <property type="protein sequence ID" value="OGF20913.1"/>
    <property type="molecule type" value="Genomic_DNA"/>
</dbReference>
<gene>
    <name evidence="12" type="ORF">A2257_01085</name>
</gene>
<dbReference type="InterPro" id="IPR016066">
    <property type="entry name" value="A-D-PHexomutase_CS"/>
</dbReference>
<dbReference type="InterPro" id="IPR005841">
    <property type="entry name" value="Alpha-D-phosphohexomutase_SF"/>
</dbReference>
<feature type="domain" description="Alpha-D-phosphohexomutase alpha/beta/alpha" evidence="11">
    <location>
        <begin position="272"/>
        <end position="375"/>
    </location>
</feature>
<evidence type="ECO:0000256" key="6">
    <source>
        <dbReference type="ARBA" id="ARBA00023235"/>
    </source>
</evidence>
<evidence type="ECO:0000259" key="8">
    <source>
        <dbReference type="Pfam" id="PF00408"/>
    </source>
</evidence>
<evidence type="ECO:0000256" key="7">
    <source>
        <dbReference type="RuleBase" id="RU004326"/>
    </source>
</evidence>
<dbReference type="PANTHER" id="PTHR43771:SF1">
    <property type="entry name" value="PHOSPHOMANNOMUTASE"/>
    <property type="match status" value="1"/>
</dbReference>
<comment type="similarity">
    <text evidence="2 7">Belongs to the phosphohexose mutase family.</text>
</comment>
<dbReference type="GO" id="GO:0000287">
    <property type="term" value="F:magnesium ion binding"/>
    <property type="evidence" value="ECO:0007669"/>
    <property type="project" value="InterPro"/>
</dbReference>
<organism evidence="12 13">
    <name type="scientific">Candidatus Falkowbacteria bacterium RIFOXYA2_FULL_38_12</name>
    <dbReference type="NCBI Taxonomy" id="1797993"/>
    <lineage>
        <taxon>Bacteria</taxon>
        <taxon>Candidatus Falkowiibacteriota</taxon>
    </lineage>
</organism>
<evidence type="ECO:0000259" key="9">
    <source>
        <dbReference type="Pfam" id="PF02878"/>
    </source>
</evidence>
<dbReference type="Gene3D" id="3.30.310.50">
    <property type="entry name" value="Alpha-D-phosphohexomutase, C-terminal domain"/>
    <property type="match status" value="1"/>
</dbReference>
<evidence type="ECO:0000256" key="4">
    <source>
        <dbReference type="ARBA" id="ARBA00022723"/>
    </source>
</evidence>
<evidence type="ECO:0000256" key="3">
    <source>
        <dbReference type="ARBA" id="ARBA00022553"/>
    </source>
</evidence>
<dbReference type="InterPro" id="IPR016055">
    <property type="entry name" value="A-D-PHexomutase_a/b/a-I/II/III"/>
</dbReference>
<dbReference type="GO" id="GO:0016868">
    <property type="term" value="F:intramolecular phosphotransferase activity"/>
    <property type="evidence" value="ECO:0007669"/>
    <property type="project" value="InterPro"/>
</dbReference>
<dbReference type="SUPFAM" id="SSF55957">
    <property type="entry name" value="Phosphoglucomutase, C-terminal domain"/>
    <property type="match status" value="1"/>
</dbReference>
<dbReference type="Gene3D" id="3.40.120.10">
    <property type="entry name" value="Alpha-D-Glucose-1,6-Bisphosphate, subunit A, domain 3"/>
    <property type="match status" value="3"/>
</dbReference>
<dbReference type="Pfam" id="PF02879">
    <property type="entry name" value="PGM_PMM_II"/>
    <property type="match status" value="1"/>
</dbReference>
<evidence type="ECO:0000256" key="1">
    <source>
        <dbReference type="ARBA" id="ARBA00001946"/>
    </source>
</evidence>
<evidence type="ECO:0000259" key="10">
    <source>
        <dbReference type="Pfam" id="PF02879"/>
    </source>
</evidence>
<evidence type="ECO:0000256" key="2">
    <source>
        <dbReference type="ARBA" id="ARBA00010231"/>
    </source>
</evidence>
<protein>
    <recommendedName>
        <fullName evidence="14">Phosphomannomutase/phosphoglucomutase</fullName>
    </recommendedName>
</protein>
<dbReference type="InterPro" id="IPR005845">
    <property type="entry name" value="A-D-PHexomutase_a/b/a-II"/>
</dbReference>
<evidence type="ECO:0000256" key="5">
    <source>
        <dbReference type="ARBA" id="ARBA00022842"/>
    </source>
</evidence>